<accession>A0AAV4QU26</accession>
<gene>
    <name evidence="1" type="ORF">CEXT_510171</name>
</gene>
<organism evidence="1 2">
    <name type="scientific">Caerostris extrusa</name>
    <name type="common">Bark spider</name>
    <name type="synonym">Caerostris bankana</name>
    <dbReference type="NCBI Taxonomy" id="172846"/>
    <lineage>
        <taxon>Eukaryota</taxon>
        <taxon>Metazoa</taxon>
        <taxon>Ecdysozoa</taxon>
        <taxon>Arthropoda</taxon>
        <taxon>Chelicerata</taxon>
        <taxon>Arachnida</taxon>
        <taxon>Araneae</taxon>
        <taxon>Araneomorphae</taxon>
        <taxon>Entelegynae</taxon>
        <taxon>Araneoidea</taxon>
        <taxon>Araneidae</taxon>
        <taxon>Caerostris</taxon>
    </lineage>
</organism>
<comment type="caution">
    <text evidence="1">The sequence shown here is derived from an EMBL/GenBank/DDBJ whole genome shotgun (WGS) entry which is preliminary data.</text>
</comment>
<keyword evidence="2" id="KW-1185">Reference proteome</keyword>
<evidence type="ECO:0000313" key="1">
    <source>
        <dbReference type="EMBL" id="GIY12742.1"/>
    </source>
</evidence>
<evidence type="ECO:0000313" key="2">
    <source>
        <dbReference type="Proteomes" id="UP001054945"/>
    </source>
</evidence>
<dbReference type="Proteomes" id="UP001054945">
    <property type="component" value="Unassembled WGS sequence"/>
</dbReference>
<proteinExistence type="predicted"/>
<protein>
    <submittedName>
        <fullName evidence="1">Uncharacterized protein</fullName>
    </submittedName>
</protein>
<reference evidence="1 2" key="1">
    <citation type="submission" date="2021-06" db="EMBL/GenBank/DDBJ databases">
        <title>Caerostris extrusa draft genome.</title>
        <authorList>
            <person name="Kono N."/>
            <person name="Arakawa K."/>
        </authorList>
    </citation>
    <scope>NUCLEOTIDE SEQUENCE [LARGE SCALE GENOMIC DNA]</scope>
</reference>
<name>A0AAV4QU26_CAEEX</name>
<dbReference type="EMBL" id="BPLR01006842">
    <property type="protein sequence ID" value="GIY12742.1"/>
    <property type="molecule type" value="Genomic_DNA"/>
</dbReference>
<sequence>MDSPNPGTVEIAPLKMSFPKHGTNEKFYFRTLGHVAIIPRTPAVALHGNISFPQKAKYEMDDSSCAVWSGMKTKRNEAIALHKIEHNALNMFLWTRPTLEQ</sequence>
<dbReference type="AlphaFoldDB" id="A0AAV4QU26"/>